<reference evidence="1 2" key="1">
    <citation type="submission" date="2011-05" db="EMBL/GenBank/DDBJ databases">
        <title>Whole genome sequence of Microlunatus phosphovorus NM-1.</title>
        <authorList>
            <person name="Hosoyama A."/>
            <person name="Sasaki K."/>
            <person name="Harada T."/>
            <person name="Igarashi R."/>
            <person name="Kawakoshi A."/>
            <person name="Sasagawa M."/>
            <person name="Fukada J."/>
            <person name="Nakamura S."/>
            <person name="Katano Y."/>
            <person name="Hanada S."/>
            <person name="Kamagata Y."/>
            <person name="Nakamura N."/>
            <person name="Yamazaki S."/>
            <person name="Fujita N."/>
        </authorList>
    </citation>
    <scope>NUCLEOTIDE SEQUENCE [LARGE SCALE GENOMIC DNA]</scope>
    <source>
        <strain evidence="2">ATCC 700054 / DSM 10555 / JCM 9379 / NBRC 101784 / NCIMB 13414 / VKM Ac-1990 / NM-1</strain>
    </source>
</reference>
<dbReference type="EMBL" id="AP012204">
    <property type="protein sequence ID" value="BAK33258.1"/>
    <property type="molecule type" value="Genomic_DNA"/>
</dbReference>
<dbReference type="Proteomes" id="UP000007947">
    <property type="component" value="Chromosome"/>
</dbReference>
<evidence type="ECO:0000313" key="1">
    <source>
        <dbReference type="EMBL" id="BAK33258.1"/>
    </source>
</evidence>
<protein>
    <submittedName>
        <fullName evidence="1">Uncharacterized protein</fullName>
    </submittedName>
</protein>
<dbReference type="RefSeq" id="WP_013861147.1">
    <property type="nucleotide sequence ID" value="NC_015635.1"/>
</dbReference>
<name>F5XHW3_MICPN</name>
<organism evidence="1 2">
    <name type="scientific">Microlunatus phosphovorus (strain ATCC 700054 / DSM 10555 / JCM 9379 / NBRC 101784 / NCIMB 13414 / VKM Ac-1990 / NM-1)</name>
    <dbReference type="NCBI Taxonomy" id="1032480"/>
    <lineage>
        <taxon>Bacteria</taxon>
        <taxon>Bacillati</taxon>
        <taxon>Actinomycetota</taxon>
        <taxon>Actinomycetes</taxon>
        <taxon>Propionibacteriales</taxon>
        <taxon>Propionibacteriaceae</taxon>
        <taxon>Microlunatus</taxon>
    </lineage>
</organism>
<sequence length="62" mass="7361">MAKPLRVQALRRIRSRLQISVPLHSPWPRRSWVLLRVALGPFRVIRTTEVITSDRRDVTVFR</sequence>
<accession>F5XHW3</accession>
<gene>
    <name evidence="1" type="ordered locus">MLP_02440</name>
</gene>
<keyword evidence="2" id="KW-1185">Reference proteome</keyword>
<dbReference type="KEGG" id="mph:MLP_02440"/>
<dbReference type="HOGENOM" id="CLU_2899198_0_0_11"/>
<proteinExistence type="predicted"/>
<dbReference type="AlphaFoldDB" id="F5XHW3"/>
<dbReference type="STRING" id="1032480.MLP_02440"/>
<evidence type="ECO:0000313" key="2">
    <source>
        <dbReference type="Proteomes" id="UP000007947"/>
    </source>
</evidence>